<name>A0A6A0AJB4_HAELA</name>
<dbReference type="EMBL" id="BLLF01006086">
    <property type="protein sequence ID" value="GFH31937.1"/>
    <property type="molecule type" value="Genomic_DNA"/>
</dbReference>
<evidence type="ECO:0000313" key="2">
    <source>
        <dbReference type="Proteomes" id="UP000485058"/>
    </source>
</evidence>
<proteinExistence type="predicted"/>
<accession>A0A6A0AJB4</accession>
<organism evidence="1 2">
    <name type="scientific">Haematococcus lacustris</name>
    <name type="common">Green alga</name>
    <name type="synonym">Haematococcus pluvialis</name>
    <dbReference type="NCBI Taxonomy" id="44745"/>
    <lineage>
        <taxon>Eukaryota</taxon>
        <taxon>Viridiplantae</taxon>
        <taxon>Chlorophyta</taxon>
        <taxon>core chlorophytes</taxon>
        <taxon>Chlorophyceae</taxon>
        <taxon>CS clade</taxon>
        <taxon>Chlamydomonadales</taxon>
        <taxon>Haematococcaceae</taxon>
        <taxon>Haematococcus</taxon>
    </lineage>
</organism>
<dbReference type="Proteomes" id="UP000485058">
    <property type="component" value="Unassembled WGS sequence"/>
</dbReference>
<reference evidence="1 2" key="1">
    <citation type="submission" date="2020-02" db="EMBL/GenBank/DDBJ databases">
        <title>Draft genome sequence of Haematococcus lacustris strain NIES-144.</title>
        <authorList>
            <person name="Morimoto D."/>
            <person name="Nakagawa S."/>
            <person name="Yoshida T."/>
            <person name="Sawayama S."/>
        </authorList>
    </citation>
    <scope>NUCLEOTIDE SEQUENCE [LARGE SCALE GENOMIC DNA]</scope>
    <source>
        <strain evidence="1 2">NIES-144</strain>
    </source>
</reference>
<comment type="caution">
    <text evidence="1">The sequence shown here is derived from an EMBL/GenBank/DDBJ whole genome shotgun (WGS) entry which is preliminary data.</text>
</comment>
<protein>
    <submittedName>
        <fullName evidence="1">Uncharacterized protein</fullName>
    </submittedName>
</protein>
<dbReference type="AlphaFoldDB" id="A0A6A0AJB4"/>
<gene>
    <name evidence="1" type="ORF">HaLaN_31071</name>
</gene>
<evidence type="ECO:0000313" key="1">
    <source>
        <dbReference type="EMBL" id="GFH31937.1"/>
    </source>
</evidence>
<feature type="non-terminal residue" evidence="1">
    <location>
        <position position="163"/>
    </location>
</feature>
<sequence length="163" mass="16870">MELWGGGGGGSSRVTSGSGWMVASAGSSRGAPDLARMELNSLGSSGWSAVHLAALTSLWRCLQPALDLLVPQGRRGSACPQALPLPELDPGGAPGRVSGLVSSCNPAGRNYKLDLHALYISKAVQFKQAAASTNIDEVCGWVHLCCRLVDKAQQAAHLAPLQP</sequence>
<keyword evidence="2" id="KW-1185">Reference proteome</keyword>